<dbReference type="AlphaFoldDB" id="A0A224Y6G0"/>
<evidence type="ECO:0000313" key="1">
    <source>
        <dbReference type="EMBL" id="JAW16323.1"/>
    </source>
</evidence>
<organism evidence="1">
    <name type="scientific">Panstrongylus lignarius</name>
    <dbReference type="NCBI Taxonomy" id="156445"/>
    <lineage>
        <taxon>Eukaryota</taxon>
        <taxon>Metazoa</taxon>
        <taxon>Ecdysozoa</taxon>
        <taxon>Arthropoda</taxon>
        <taxon>Hexapoda</taxon>
        <taxon>Insecta</taxon>
        <taxon>Pterygota</taxon>
        <taxon>Neoptera</taxon>
        <taxon>Paraneoptera</taxon>
        <taxon>Hemiptera</taxon>
        <taxon>Heteroptera</taxon>
        <taxon>Panheteroptera</taxon>
        <taxon>Cimicomorpha</taxon>
        <taxon>Reduviidae</taxon>
        <taxon>Triatominae</taxon>
        <taxon>Panstrongylus</taxon>
    </lineage>
</organism>
<name>A0A224Y6G0_9HEMI</name>
<sequence>MFMHRSYIKLIRLCPVLVTRKWCLSDDIRGSSTSGWLIVDGNSGHNTNSDKLVYTLRYYLICLLFYFY</sequence>
<protein>
    <submittedName>
        <fullName evidence="1">Putative secreted protein</fullName>
    </submittedName>
</protein>
<accession>A0A224Y6G0</accession>
<proteinExistence type="predicted"/>
<reference evidence="1" key="1">
    <citation type="journal article" date="2018" name="PLoS Negl. Trop. Dis.">
        <title>An insight into the salivary gland and fat body transcriptome of Panstrongylus lignarius (Hemiptera: Heteroptera), the main vector of Chagas disease in Peru.</title>
        <authorList>
            <person name="Nevoa J.C."/>
            <person name="Mendes M.T."/>
            <person name="da Silva M.V."/>
            <person name="Soares S.C."/>
            <person name="Oliveira C.J.F."/>
            <person name="Ribeiro J.M.C."/>
        </authorList>
    </citation>
    <scope>NUCLEOTIDE SEQUENCE</scope>
</reference>
<dbReference type="EMBL" id="GFTR01000103">
    <property type="protein sequence ID" value="JAW16323.1"/>
    <property type="molecule type" value="Transcribed_RNA"/>
</dbReference>